<protein>
    <recommendedName>
        <fullName evidence="3">DUF4349 domain-containing protein</fullName>
    </recommendedName>
</protein>
<dbReference type="InterPro" id="IPR025645">
    <property type="entry name" value="DUF4349"/>
</dbReference>
<dbReference type="AlphaFoldDB" id="A0A177HXN6"/>
<dbReference type="EMBL" id="LOHS01000042">
    <property type="protein sequence ID" value="OAH15480.1"/>
    <property type="molecule type" value="Genomic_DNA"/>
</dbReference>
<dbReference type="PATRIC" id="fig|1716141.3.peg.1234"/>
<feature type="compositionally biased region" description="Low complexity" evidence="1">
    <location>
        <begin position="56"/>
        <end position="92"/>
    </location>
</feature>
<feature type="compositionally biased region" description="Basic residues" evidence="1">
    <location>
        <begin position="22"/>
        <end position="31"/>
    </location>
</feature>
<keyword evidence="2" id="KW-0472">Membrane</keyword>
<keyword evidence="5" id="KW-1185">Reference proteome</keyword>
<name>A0A177HXN6_9ACTN</name>
<feature type="compositionally biased region" description="Low complexity" evidence="1">
    <location>
        <begin position="334"/>
        <end position="367"/>
    </location>
</feature>
<evidence type="ECO:0000256" key="2">
    <source>
        <dbReference type="SAM" id="Phobius"/>
    </source>
</evidence>
<evidence type="ECO:0000313" key="4">
    <source>
        <dbReference type="EMBL" id="OAH15480.1"/>
    </source>
</evidence>
<accession>A0A177HXN6</accession>
<feature type="domain" description="DUF4349" evidence="3">
    <location>
        <begin position="109"/>
        <end position="317"/>
    </location>
</feature>
<feature type="region of interest" description="Disordered" evidence="1">
    <location>
        <begin position="1"/>
        <end position="35"/>
    </location>
</feature>
<keyword evidence="2" id="KW-1133">Transmembrane helix</keyword>
<feature type="transmembrane region" description="Helical" evidence="2">
    <location>
        <begin position="295"/>
        <end position="318"/>
    </location>
</feature>
<dbReference type="OrthoDB" id="186919at2"/>
<evidence type="ECO:0000256" key="1">
    <source>
        <dbReference type="SAM" id="MobiDB-lite"/>
    </source>
</evidence>
<feature type="region of interest" description="Disordered" evidence="1">
    <location>
        <begin position="329"/>
        <end position="380"/>
    </location>
</feature>
<organism evidence="4 5">
    <name type="scientific">Streptomyces jeddahensis</name>
    <dbReference type="NCBI Taxonomy" id="1716141"/>
    <lineage>
        <taxon>Bacteria</taxon>
        <taxon>Bacillati</taxon>
        <taxon>Actinomycetota</taxon>
        <taxon>Actinomycetes</taxon>
        <taxon>Kitasatosporales</taxon>
        <taxon>Streptomycetaceae</taxon>
        <taxon>Streptomyces</taxon>
    </lineage>
</organism>
<sequence>MFEPLAQGTSRHRDGTSTSRNRPSRHRHGPSGRRSVQALSAVLLAAALALAGCGADDAGSSADSAAKAAPPGAGNARAGAAAPGSEADSGSGEQAGDKATSPPKLTGTHIIRTASLTVLVKDVPKAVDEARSAAEGAGGIVGNESTIRDEDSREESRVVLRVPTERYEDVLTELQGTGKIMERKEKAQDVTDQVVDVESRIKTMRASVERVRELMDKATKLSDVVALEGELSSRQADLEALLAQQASLEDRTSLATITLTLYENPKKQAEKKDDDPGFVDALAGGWHAFVTLLRWIAVAFGATLPFLAAAVLIILVWVRLARSRLPRGTRATLPAGGAAESTPAAETASSPGTASAAGTAGTASASRAAEEPGGDTAERD</sequence>
<evidence type="ECO:0000259" key="3">
    <source>
        <dbReference type="Pfam" id="PF14257"/>
    </source>
</evidence>
<dbReference type="Proteomes" id="UP000077381">
    <property type="component" value="Unassembled WGS sequence"/>
</dbReference>
<feature type="region of interest" description="Disordered" evidence="1">
    <location>
        <begin position="56"/>
        <end position="108"/>
    </location>
</feature>
<dbReference type="RefSeq" id="WP_067272902.1">
    <property type="nucleotide sequence ID" value="NZ_LOHS01000042.1"/>
</dbReference>
<proteinExistence type="predicted"/>
<evidence type="ECO:0000313" key="5">
    <source>
        <dbReference type="Proteomes" id="UP000077381"/>
    </source>
</evidence>
<comment type="caution">
    <text evidence="4">The sequence shown here is derived from an EMBL/GenBank/DDBJ whole genome shotgun (WGS) entry which is preliminary data.</text>
</comment>
<dbReference type="Pfam" id="PF14257">
    <property type="entry name" value="DUF4349"/>
    <property type="match status" value="1"/>
</dbReference>
<dbReference type="STRING" id="1716141.STSP_11670"/>
<gene>
    <name evidence="4" type="ORF">STSP_11670</name>
</gene>
<keyword evidence="2" id="KW-0812">Transmembrane</keyword>
<reference evidence="4 5" key="1">
    <citation type="submission" date="2015-12" db="EMBL/GenBank/DDBJ databases">
        <title>Genome sequence of Streptomyces sp. G25.</title>
        <authorList>
            <person name="Poehlein A."/>
            <person name="Roettig A."/>
            <person name="Hiessl S."/>
            <person name="Hauschild P."/>
            <person name="Schauer J."/>
            <person name="Madkour M.H."/>
            <person name="Al-Ansari A.M."/>
            <person name="Almakishah N.H."/>
            <person name="Steinbuechel A."/>
            <person name="Daniel R."/>
        </authorList>
    </citation>
    <scope>NUCLEOTIDE SEQUENCE [LARGE SCALE GENOMIC DNA]</scope>
    <source>
        <strain evidence="5">G25(2015)</strain>
    </source>
</reference>